<protein>
    <submittedName>
        <fullName evidence="1">Uncharacterized protein</fullName>
    </submittedName>
</protein>
<dbReference type="InParanoid" id="A2EZ47"/>
<proteinExistence type="predicted"/>
<organism evidence="1 2">
    <name type="scientific">Trichomonas vaginalis (strain ATCC PRA-98 / G3)</name>
    <dbReference type="NCBI Taxonomy" id="412133"/>
    <lineage>
        <taxon>Eukaryota</taxon>
        <taxon>Metamonada</taxon>
        <taxon>Parabasalia</taxon>
        <taxon>Trichomonadida</taxon>
        <taxon>Trichomonadidae</taxon>
        <taxon>Trichomonas</taxon>
    </lineage>
</organism>
<accession>A2EZ47</accession>
<dbReference type="EMBL" id="DS113547">
    <property type="protein sequence ID" value="EAY02096.1"/>
    <property type="molecule type" value="Genomic_DNA"/>
</dbReference>
<dbReference type="Proteomes" id="UP000001542">
    <property type="component" value="Unassembled WGS sequence"/>
</dbReference>
<name>A2EZ47_TRIV3</name>
<dbReference type="KEGG" id="tva:4759927"/>
<sequence>MEGVATTRIPFESTQSKPFLKTFTSNPAQIAKRLNRPSCPCNTIRSFVSPSTHPVAILFKSSSNNSLVSTNKRSIPIVINSA</sequence>
<keyword evidence="2" id="KW-1185">Reference proteome</keyword>
<gene>
    <name evidence="1" type="ORF">TVAG_485310</name>
</gene>
<dbReference type="AlphaFoldDB" id="A2EZ47"/>
<evidence type="ECO:0000313" key="1">
    <source>
        <dbReference type="EMBL" id="EAY02096.1"/>
    </source>
</evidence>
<dbReference type="VEuPathDB" id="TrichDB:TVAG_485310"/>
<reference evidence="1" key="2">
    <citation type="journal article" date="2007" name="Science">
        <title>Draft genome sequence of the sexually transmitted pathogen Trichomonas vaginalis.</title>
        <authorList>
            <person name="Carlton J.M."/>
            <person name="Hirt R.P."/>
            <person name="Silva J.C."/>
            <person name="Delcher A.L."/>
            <person name="Schatz M."/>
            <person name="Zhao Q."/>
            <person name="Wortman J.R."/>
            <person name="Bidwell S.L."/>
            <person name="Alsmark U.C.M."/>
            <person name="Besteiro S."/>
            <person name="Sicheritz-Ponten T."/>
            <person name="Noel C.J."/>
            <person name="Dacks J.B."/>
            <person name="Foster P.G."/>
            <person name="Simillion C."/>
            <person name="Van de Peer Y."/>
            <person name="Miranda-Saavedra D."/>
            <person name="Barton G.J."/>
            <person name="Westrop G.D."/>
            <person name="Mueller S."/>
            <person name="Dessi D."/>
            <person name="Fiori P.L."/>
            <person name="Ren Q."/>
            <person name="Paulsen I."/>
            <person name="Zhang H."/>
            <person name="Bastida-Corcuera F.D."/>
            <person name="Simoes-Barbosa A."/>
            <person name="Brown M.T."/>
            <person name="Hayes R.D."/>
            <person name="Mukherjee M."/>
            <person name="Okumura C.Y."/>
            <person name="Schneider R."/>
            <person name="Smith A.J."/>
            <person name="Vanacova S."/>
            <person name="Villalvazo M."/>
            <person name="Haas B.J."/>
            <person name="Pertea M."/>
            <person name="Feldblyum T.V."/>
            <person name="Utterback T.R."/>
            <person name="Shu C.L."/>
            <person name="Osoegawa K."/>
            <person name="de Jong P.J."/>
            <person name="Hrdy I."/>
            <person name="Horvathova L."/>
            <person name="Zubacova Z."/>
            <person name="Dolezal P."/>
            <person name="Malik S.B."/>
            <person name="Logsdon J.M. Jr."/>
            <person name="Henze K."/>
            <person name="Gupta A."/>
            <person name="Wang C.C."/>
            <person name="Dunne R.L."/>
            <person name="Upcroft J.A."/>
            <person name="Upcroft P."/>
            <person name="White O."/>
            <person name="Salzberg S.L."/>
            <person name="Tang P."/>
            <person name="Chiu C.-H."/>
            <person name="Lee Y.-S."/>
            <person name="Embley T.M."/>
            <person name="Coombs G.H."/>
            <person name="Mottram J.C."/>
            <person name="Tachezy J."/>
            <person name="Fraser-Liggett C.M."/>
            <person name="Johnson P.J."/>
        </authorList>
    </citation>
    <scope>NUCLEOTIDE SEQUENCE [LARGE SCALE GENOMIC DNA]</scope>
    <source>
        <strain evidence="1">G3</strain>
    </source>
</reference>
<dbReference type="RefSeq" id="XP_001330851.1">
    <property type="nucleotide sequence ID" value="XM_001330815.1"/>
</dbReference>
<dbReference type="VEuPathDB" id="TrichDB:TVAGG3_0754410"/>
<reference evidence="1" key="1">
    <citation type="submission" date="2006-10" db="EMBL/GenBank/DDBJ databases">
        <authorList>
            <person name="Amadeo P."/>
            <person name="Zhao Q."/>
            <person name="Wortman J."/>
            <person name="Fraser-Liggett C."/>
            <person name="Carlton J."/>
        </authorList>
    </citation>
    <scope>NUCLEOTIDE SEQUENCE</scope>
    <source>
        <strain evidence="1">G3</strain>
    </source>
</reference>
<evidence type="ECO:0000313" key="2">
    <source>
        <dbReference type="Proteomes" id="UP000001542"/>
    </source>
</evidence>